<proteinExistence type="predicted"/>
<keyword evidence="3" id="KW-1185">Reference proteome</keyword>
<dbReference type="SMART" id="SM00327">
    <property type="entry name" value="VWA"/>
    <property type="match status" value="1"/>
</dbReference>
<evidence type="ECO:0000313" key="2">
    <source>
        <dbReference type="EnsemblMetazoa" id="XP_020908181.1"/>
    </source>
</evidence>
<reference evidence="2" key="1">
    <citation type="submission" date="2022-11" db="UniProtKB">
        <authorList>
            <consortium name="EnsemblMetazoa"/>
        </authorList>
    </citation>
    <scope>IDENTIFICATION</scope>
</reference>
<dbReference type="GeneID" id="110246203"/>
<dbReference type="Pfam" id="PF00092">
    <property type="entry name" value="VWA"/>
    <property type="match status" value="1"/>
</dbReference>
<dbReference type="SUPFAM" id="SSF53300">
    <property type="entry name" value="vWA-like"/>
    <property type="match status" value="1"/>
</dbReference>
<dbReference type="RefSeq" id="XP_020908181.1">
    <property type="nucleotide sequence ID" value="XM_021052522.1"/>
</dbReference>
<evidence type="ECO:0000313" key="3">
    <source>
        <dbReference type="Proteomes" id="UP000887567"/>
    </source>
</evidence>
<dbReference type="Gene3D" id="3.40.50.410">
    <property type="entry name" value="von Willebrand factor, type A domain"/>
    <property type="match status" value="1"/>
</dbReference>
<dbReference type="PROSITE" id="PS50234">
    <property type="entry name" value="VWFA"/>
    <property type="match status" value="1"/>
</dbReference>
<feature type="domain" description="VWFA" evidence="1">
    <location>
        <begin position="135"/>
        <end position="312"/>
    </location>
</feature>
<dbReference type="InterPro" id="IPR036465">
    <property type="entry name" value="vWFA_dom_sf"/>
</dbReference>
<dbReference type="AlphaFoldDB" id="A0A913XRP9"/>
<evidence type="ECO:0000259" key="1">
    <source>
        <dbReference type="PROSITE" id="PS50234"/>
    </source>
</evidence>
<accession>A0A913XRP9</accession>
<dbReference type="EnsemblMetazoa" id="XM_021052522.1">
    <property type="protein sequence ID" value="XP_020908181.1"/>
    <property type="gene ID" value="LOC110246203"/>
</dbReference>
<organism evidence="2 3">
    <name type="scientific">Exaiptasia diaphana</name>
    <name type="common">Tropical sea anemone</name>
    <name type="synonym">Aiptasia pulchella</name>
    <dbReference type="NCBI Taxonomy" id="2652724"/>
    <lineage>
        <taxon>Eukaryota</taxon>
        <taxon>Metazoa</taxon>
        <taxon>Cnidaria</taxon>
        <taxon>Anthozoa</taxon>
        <taxon>Hexacorallia</taxon>
        <taxon>Actiniaria</taxon>
        <taxon>Aiptasiidae</taxon>
        <taxon>Exaiptasia</taxon>
    </lineage>
</organism>
<dbReference type="InterPro" id="IPR002035">
    <property type="entry name" value="VWF_A"/>
</dbReference>
<dbReference type="OrthoDB" id="299997at2759"/>
<protein>
    <recommendedName>
        <fullName evidence="1">VWFA domain-containing protein</fullName>
    </recommendedName>
</protein>
<dbReference type="PANTHER" id="PTHR10579">
    <property type="entry name" value="CALCIUM-ACTIVATED CHLORIDE CHANNEL REGULATOR"/>
    <property type="match status" value="1"/>
</dbReference>
<dbReference type="KEGG" id="epa:110246203"/>
<name>A0A913XRP9_EXADI</name>
<dbReference type="InterPro" id="IPR051266">
    <property type="entry name" value="CLCR"/>
</dbReference>
<dbReference type="PANTHER" id="PTHR10579:SF43">
    <property type="entry name" value="ZINC FINGER (C3HC4-TYPE RING FINGER) FAMILY PROTEIN"/>
    <property type="match status" value="1"/>
</dbReference>
<dbReference type="Proteomes" id="UP000887567">
    <property type="component" value="Unplaced"/>
</dbReference>
<sequence>MLKSNKVYSAKTNDKGEAIFMLPIRQKYFIDFNYQRDAKEIDLSKVKGIAEQSMHVHYTPDPRMENIEDFIPSVEELIEYDVQNFIDKQYPEPEMGDIDFQLSWGNKFNKKSKEALLEVGMKVKSKMERKAAPLNLCFVIDKSGSMMGDDRIEQLKKSLIDFISRLDSTDIISVVVFDDQPRVAVPAEQLGDKQKAIDIIHAIRAGGGTVIYSGLEKGFDEVRKHHSTGFVNRVMLLSDGYGSRPPKEIVAMAKRNIKLGIELSAVGVGTNYNQALLSQLASAGGGLMHLAGNAKNIQDAFRHELESVLYAVASKAKLEVLYNNEIVYRQLFGYVNEK</sequence>